<sequence>MSLEKILYCSKFAFRCVAIVRLLPSCNSLLHDSWLVRQMLEADSGVSADDNCQEDIQSTRNAVKRRF</sequence>
<protein>
    <submittedName>
        <fullName evidence="2">Secreted protein</fullName>
    </submittedName>
</protein>
<dbReference type="Proteomes" id="UP000095283">
    <property type="component" value="Unplaced"/>
</dbReference>
<evidence type="ECO:0000313" key="2">
    <source>
        <dbReference type="WBParaSite" id="Hba_03155"/>
    </source>
</evidence>
<dbReference type="WBParaSite" id="Hba_03155">
    <property type="protein sequence ID" value="Hba_03155"/>
    <property type="gene ID" value="Hba_03155"/>
</dbReference>
<evidence type="ECO:0000313" key="1">
    <source>
        <dbReference type="Proteomes" id="UP000095283"/>
    </source>
</evidence>
<keyword evidence="1" id="KW-1185">Reference proteome</keyword>
<organism evidence="1 2">
    <name type="scientific">Heterorhabditis bacteriophora</name>
    <name type="common">Entomopathogenic nematode worm</name>
    <dbReference type="NCBI Taxonomy" id="37862"/>
    <lineage>
        <taxon>Eukaryota</taxon>
        <taxon>Metazoa</taxon>
        <taxon>Ecdysozoa</taxon>
        <taxon>Nematoda</taxon>
        <taxon>Chromadorea</taxon>
        <taxon>Rhabditida</taxon>
        <taxon>Rhabditina</taxon>
        <taxon>Rhabditomorpha</taxon>
        <taxon>Strongyloidea</taxon>
        <taxon>Heterorhabditidae</taxon>
        <taxon>Heterorhabditis</taxon>
    </lineage>
</organism>
<accession>A0A1I7WE18</accession>
<reference evidence="2" key="1">
    <citation type="submission" date="2016-11" db="UniProtKB">
        <authorList>
            <consortium name="WormBaseParasite"/>
        </authorList>
    </citation>
    <scope>IDENTIFICATION</scope>
</reference>
<name>A0A1I7WE18_HETBA</name>
<proteinExistence type="predicted"/>
<dbReference type="AlphaFoldDB" id="A0A1I7WE18"/>